<dbReference type="NCBIfam" id="TIGR02385">
    <property type="entry name" value="RelE_StbE"/>
    <property type="match status" value="1"/>
</dbReference>
<comment type="similarity">
    <text evidence="1">Belongs to the RelE toxin family.</text>
</comment>
<accession>A0A2C7A8H7</accession>
<dbReference type="InterPro" id="IPR035093">
    <property type="entry name" value="RelE/ParE_toxin_dom_sf"/>
</dbReference>
<dbReference type="RefSeq" id="WP_099097525.1">
    <property type="nucleotide sequence ID" value="NZ_PDNU01000094.1"/>
</dbReference>
<evidence type="ECO:0000256" key="2">
    <source>
        <dbReference type="ARBA" id="ARBA00022649"/>
    </source>
</evidence>
<comment type="caution">
    <text evidence="3">The sequence shown here is derived from an EMBL/GenBank/DDBJ whole genome shotgun (WGS) entry which is preliminary data.</text>
</comment>
<dbReference type="EMBL" id="PDNU01000094">
    <property type="protein sequence ID" value="PHK92887.1"/>
    <property type="molecule type" value="Genomic_DNA"/>
</dbReference>
<dbReference type="Pfam" id="PF05016">
    <property type="entry name" value="ParE_toxin"/>
    <property type="match status" value="1"/>
</dbReference>
<dbReference type="Proteomes" id="UP000223527">
    <property type="component" value="Unassembled WGS sequence"/>
</dbReference>
<keyword evidence="2" id="KW-1277">Toxin-antitoxin system</keyword>
<evidence type="ECO:0000313" key="3">
    <source>
        <dbReference type="EMBL" id="PHK92887.1"/>
    </source>
</evidence>
<evidence type="ECO:0000313" key="4">
    <source>
        <dbReference type="Proteomes" id="UP000223527"/>
    </source>
</evidence>
<dbReference type="PANTHER" id="PTHR33755:SF6">
    <property type="entry name" value="PLASMID STABILIZATION SYSTEM PROTEIN"/>
    <property type="match status" value="1"/>
</dbReference>
<dbReference type="InterPro" id="IPR051803">
    <property type="entry name" value="TA_system_RelE-like_toxin"/>
</dbReference>
<dbReference type="OrthoDB" id="595470at2"/>
<keyword evidence="4" id="KW-1185">Reference proteome</keyword>
<sequence>MIVRYTRQALADLDAARDYIALDNPRAAAALAARLREAIDGLRQFPERGRAGRVPGTRELVVPSTPFVVPYRVAGREIHVLAVLHGARAWPPEEDESGR</sequence>
<dbReference type="AlphaFoldDB" id="A0A2C7A8H7"/>
<evidence type="ECO:0000256" key="1">
    <source>
        <dbReference type="ARBA" id="ARBA00006226"/>
    </source>
</evidence>
<dbReference type="InterPro" id="IPR007712">
    <property type="entry name" value="RelE/ParE_toxin"/>
</dbReference>
<name>A0A2C7A8H7_9PROT</name>
<reference evidence="3 4" key="1">
    <citation type="submission" date="2017-10" db="EMBL/GenBank/DDBJ databases">
        <authorList>
            <person name="Banno H."/>
            <person name="Chua N.-H."/>
        </authorList>
    </citation>
    <scope>NUCLEOTIDE SEQUENCE [LARGE SCALE GENOMIC DNA]</scope>
    <source>
        <strain evidence="3 4">YW11</strain>
    </source>
</reference>
<proteinExistence type="inferred from homology"/>
<organism evidence="3 4">
    <name type="scientific">Teichococcus rhizosphaerae</name>
    <dbReference type="NCBI Taxonomy" id="1335062"/>
    <lineage>
        <taxon>Bacteria</taxon>
        <taxon>Pseudomonadati</taxon>
        <taxon>Pseudomonadota</taxon>
        <taxon>Alphaproteobacteria</taxon>
        <taxon>Acetobacterales</taxon>
        <taxon>Roseomonadaceae</taxon>
        <taxon>Roseomonas</taxon>
    </lineage>
</organism>
<dbReference type="PANTHER" id="PTHR33755">
    <property type="entry name" value="TOXIN PARE1-RELATED"/>
    <property type="match status" value="1"/>
</dbReference>
<gene>
    <name evidence="3" type="ORF">CR162_21580</name>
</gene>
<protein>
    <submittedName>
        <fullName evidence="3">Type II toxin-antitoxin system mRNA interferase toxin, RelE/StbE family</fullName>
    </submittedName>
</protein>
<dbReference type="Gene3D" id="3.30.2310.20">
    <property type="entry name" value="RelE-like"/>
    <property type="match status" value="1"/>
</dbReference>